<accession>A0A329QXP2</accession>
<reference evidence="2 3" key="1">
    <citation type="submission" date="2018-04" db="EMBL/GenBank/DDBJ databases">
        <title>Paenibacillus taichungensis Genome sequencing and assembly.</title>
        <authorList>
            <person name="Xu J."/>
            <person name="Rensing C."/>
            <person name="Mazhar H.S."/>
        </authorList>
    </citation>
    <scope>NUCLEOTIDE SEQUENCE [LARGE SCALE GENOMIC DNA]</scope>
    <source>
        <strain evidence="2 3">NC1</strain>
    </source>
</reference>
<evidence type="ECO:0000259" key="1">
    <source>
        <dbReference type="Pfam" id="PF13649"/>
    </source>
</evidence>
<name>A0A329QXP2_9BACL</name>
<dbReference type="InterPro" id="IPR050508">
    <property type="entry name" value="Methyltransf_Superfamily"/>
</dbReference>
<protein>
    <submittedName>
        <fullName evidence="2">Class I SAM-dependent methyltransferase</fullName>
    </submittedName>
</protein>
<proteinExistence type="predicted"/>
<dbReference type="Proteomes" id="UP000250642">
    <property type="component" value="Unassembled WGS sequence"/>
</dbReference>
<dbReference type="GO" id="GO:0008168">
    <property type="term" value="F:methyltransferase activity"/>
    <property type="evidence" value="ECO:0007669"/>
    <property type="project" value="UniProtKB-KW"/>
</dbReference>
<dbReference type="InterPro" id="IPR041698">
    <property type="entry name" value="Methyltransf_25"/>
</dbReference>
<dbReference type="RefSeq" id="WP_113053191.1">
    <property type="nucleotide sequence ID" value="NZ_QEVW01000006.1"/>
</dbReference>
<feature type="domain" description="Methyltransferase" evidence="1">
    <location>
        <begin position="43"/>
        <end position="142"/>
    </location>
</feature>
<evidence type="ECO:0000313" key="2">
    <source>
        <dbReference type="EMBL" id="RAW16092.1"/>
    </source>
</evidence>
<dbReference type="AlphaFoldDB" id="A0A329QXP2"/>
<dbReference type="Gene3D" id="3.40.50.150">
    <property type="entry name" value="Vaccinia Virus protein VP39"/>
    <property type="match status" value="1"/>
</dbReference>
<sequence length="272" mass="31331">MERSRVIEYYSRFDEWGRLDREPLEFIINMHYIRESLPATGLVLDNGAGPGKYAMELAKLGYHVTLSDLTPASVDMAQQKAKELDLTRKFEGFYALDATHLDGIADETYDASLMLGPLYHLQTEEERVAAVRELHRVTKRGGTVFVAMQSRMRMGITSLQFPQQWKPHDHMEAIRSFVEKGTFDHLDQGRFTGAYYFNIQDINPFMEQYGFETVDLIGSSSLRAMLTEEQQQYWKERGEYDELIQYMIEAAKDPSILGISSHLLYIGKKKSS</sequence>
<organism evidence="2 3">
    <name type="scientific">Paenibacillus taichungensis</name>
    <dbReference type="NCBI Taxonomy" id="484184"/>
    <lineage>
        <taxon>Bacteria</taxon>
        <taxon>Bacillati</taxon>
        <taxon>Bacillota</taxon>
        <taxon>Bacilli</taxon>
        <taxon>Bacillales</taxon>
        <taxon>Paenibacillaceae</taxon>
        <taxon>Paenibacillus</taxon>
    </lineage>
</organism>
<dbReference type="Pfam" id="PF13649">
    <property type="entry name" value="Methyltransf_25"/>
    <property type="match status" value="1"/>
</dbReference>
<comment type="caution">
    <text evidence="2">The sequence shown here is derived from an EMBL/GenBank/DDBJ whole genome shotgun (WGS) entry which is preliminary data.</text>
</comment>
<evidence type="ECO:0000313" key="3">
    <source>
        <dbReference type="Proteomes" id="UP000250642"/>
    </source>
</evidence>
<gene>
    <name evidence="2" type="ORF">DC345_11450</name>
</gene>
<dbReference type="SUPFAM" id="SSF53335">
    <property type="entry name" value="S-adenosyl-L-methionine-dependent methyltransferases"/>
    <property type="match status" value="1"/>
</dbReference>
<dbReference type="CDD" id="cd02440">
    <property type="entry name" value="AdoMet_MTases"/>
    <property type="match status" value="1"/>
</dbReference>
<keyword evidence="2" id="KW-0808">Transferase</keyword>
<dbReference type="InterPro" id="IPR029063">
    <property type="entry name" value="SAM-dependent_MTases_sf"/>
</dbReference>
<dbReference type="GO" id="GO:0032259">
    <property type="term" value="P:methylation"/>
    <property type="evidence" value="ECO:0007669"/>
    <property type="project" value="UniProtKB-KW"/>
</dbReference>
<dbReference type="PANTHER" id="PTHR42912">
    <property type="entry name" value="METHYLTRANSFERASE"/>
    <property type="match status" value="1"/>
</dbReference>
<dbReference type="EMBL" id="QEVW01000006">
    <property type="protein sequence ID" value="RAW16092.1"/>
    <property type="molecule type" value="Genomic_DNA"/>
</dbReference>
<keyword evidence="2" id="KW-0489">Methyltransferase</keyword>